<evidence type="ECO:0000256" key="3">
    <source>
        <dbReference type="SAM" id="MobiDB-lite"/>
    </source>
</evidence>
<evidence type="ECO:0000259" key="5">
    <source>
        <dbReference type="SMART" id="SM01360"/>
    </source>
</evidence>
<dbReference type="GO" id="GO:0004866">
    <property type="term" value="F:endopeptidase inhibitor activity"/>
    <property type="evidence" value="ECO:0007669"/>
    <property type="project" value="InterPro"/>
</dbReference>
<reference evidence="7 8" key="1">
    <citation type="journal article" date="2013" name="Genome Biol.">
        <title>Draft genome of the mountain pine beetle, Dendroctonus ponderosae Hopkins, a major forest pest.</title>
        <authorList>
            <person name="Keeling C.I."/>
            <person name="Yuen M.M."/>
            <person name="Liao N.Y."/>
            <person name="Docking T.R."/>
            <person name="Chan S.K."/>
            <person name="Taylor G.A."/>
            <person name="Palmquist D.L."/>
            <person name="Jackman S.D."/>
            <person name="Nguyen A."/>
            <person name="Li M."/>
            <person name="Henderson H."/>
            <person name="Janes J.K."/>
            <person name="Zhao Y."/>
            <person name="Pandoh P."/>
            <person name="Moore R."/>
            <person name="Sperling F.A."/>
            <person name="Huber D.P."/>
            <person name="Birol I."/>
            <person name="Jones S.J."/>
            <person name="Bohlmann J."/>
        </authorList>
    </citation>
    <scope>NUCLEOTIDE SEQUENCE</scope>
</reference>
<evidence type="ECO:0000256" key="2">
    <source>
        <dbReference type="ARBA" id="ARBA00022966"/>
    </source>
</evidence>
<dbReference type="OrthoDB" id="2142040at2759"/>
<evidence type="ECO:0000259" key="4">
    <source>
        <dbReference type="SMART" id="SM01359"/>
    </source>
</evidence>
<dbReference type="InterPro" id="IPR022041">
    <property type="entry name" value="Methyltransf_FA"/>
</dbReference>
<dbReference type="InterPro" id="IPR009048">
    <property type="entry name" value="A-macroglobulin_rcpt-bd"/>
</dbReference>
<dbReference type="InterPro" id="IPR011625">
    <property type="entry name" value="A2M_N_BRD"/>
</dbReference>
<dbReference type="InterPro" id="IPR008930">
    <property type="entry name" value="Terpenoid_cyclase/PrenylTrfase"/>
</dbReference>
<dbReference type="PANTHER" id="PTHR11412:SF136">
    <property type="entry name" value="CD109 ANTIGEN"/>
    <property type="match status" value="1"/>
</dbReference>
<dbReference type="Gene3D" id="1.50.10.20">
    <property type="match status" value="1"/>
</dbReference>
<gene>
    <name evidence="7" type="ORF">D910_11211</name>
</gene>
<accession>U4UUT7</accession>
<keyword evidence="2" id="KW-0882">Thioester bond</keyword>
<dbReference type="STRING" id="77166.U4UUT7"/>
<dbReference type="EMBL" id="KB632375">
    <property type="protein sequence ID" value="ERL93925.1"/>
    <property type="molecule type" value="Genomic_DNA"/>
</dbReference>
<feature type="domain" description="Alpha-2-macroglobulin bait region" evidence="4">
    <location>
        <begin position="184"/>
        <end position="324"/>
    </location>
</feature>
<dbReference type="SUPFAM" id="SSF48239">
    <property type="entry name" value="Terpenoid cyclases/Protein prenyltransferases"/>
    <property type="match status" value="1"/>
</dbReference>
<feature type="region of interest" description="Disordered" evidence="3">
    <location>
        <begin position="376"/>
        <end position="399"/>
    </location>
</feature>
<dbReference type="Gene3D" id="2.60.40.1930">
    <property type="match status" value="1"/>
</dbReference>
<dbReference type="InterPro" id="IPR001599">
    <property type="entry name" value="Macroglobln_a2"/>
</dbReference>
<dbReference type="Pfam" id="PF07677">
    <property type="entry name" value="A2M_recep"/>
    <property type="match status" value="1"/>
</dbReference>
<dbReference type="GO" id="GO:0005615">
    <property type="term" value="C:extracellular space"/>
    <property type="evidence" value="ECO:0007669"/>
    <property type="project" value="InterPro"/>
</dbReference>
<organism evidence="7 8">
    <name type="scientific">Dendroctonus ponderosae</name>
    <name type="common">Mountain pine beetle</name>
    <dbReference type="NCBI Taxonomy" id="77166"/>
    <lineage>
        <taxon>Eukaryota</taxon>
        <taxon>Metazoa</taxon>
        <taxon>Ecdysozoa</taxon>
        <taxon>Arthropoda</taxon>
        <taxon>Hexapoda</taxon>
        <taxon>Insecta</taxon>
        <taxon>Pterygota</taxon>
        <taxon>Neoptera</taxon>
        <taxon>Endopterygota</taxon>
        <taxon>Coleoptera</taxon>
        <taxon>Polyphaga</taxon>
        <taxon>Cucujiformia</taxon>
        <taxon>Curculionidae</taxon>
        <taxon>Scolytinae</taxon>
        <taxon>Dendroctonus</taxon>
    </lineage>
</organism>
<dbReference type="Pfam" id="PF00207">
    <property type="entry name" value="A2M"/>
    <property type="match status" value="1"/>
</dbReference>
<feature type="region of interest" description="Disordered" evidence="3">
    <location>
        <begin position="1300"/>
        <end position="1337"/>
    </location>
</feature>
<evidence type="ECO:0000313" key="8">
    <source>
        <dbReference type="Proteomes" id="UP000030742"/>
    </source>
</evidence>
<dbReference type="SMART" id="SM01360">
    <property type="entry name" value="A2M"/>
    <property type="match status" value="1"/>
</dbReference>
<evidence type="ECO:0008006" key="9">
    <source>
        <dbReference type="Google" id="ProtNLM"/>
    </source>
</evidence>
<evidence type="ECO:0000256" key="1">
    <source>
        <dbReference type="ARBA" id="ARBA00022729"/>
    </source>
</evidence>
<dbReference type="InterPro" id="IPR036595">
    <property type="entry name" value="A-macroglobulin_rcpt-bd_sf"/>
</dbReference>
<name>U4UUT7_DENPD</name>
<dbReference type="InterPro" id="IPR050473">
    <property type="entry name" value="A2M/Complement_sys"/>
</dbReference>
<dbReference type="Pfam" id="PF07678">
    <property type="entry name" value="TED_complement"/>
    <property type="match status" value="1"/>
</dbReference>
<evidence type="ECO:0000313" key="7">
    <source>
        <dbReference type="EMBL" id="ERL93925.1"/>
    </source>
</evidence>
<dbReference type="InterPro" id="IPR011626">
    <property type="entry name" value="Alpha-macroglobulin_TED"/>
</dbReference>
<dbReference type="SMART" id="SM01359">
    <property type="entry name" value="A2M_N_2"/>
    <property type="match status" value="1"/>
</dbReference>
<dbReference type="Gene3D" id="2.60.40.690">
    <property type="entry name" value="Alpha-macroglobulin, receptor-binding domain"/>
    <property type="match status" value="1"/>
</dbReference>
<dbReference type="Pfam" id="PF12248">
    <property type="entry name" value="Methyltransf_FA"/>
    <property type="match status" value="1"/>
</dbReference>
<proteinExistence type="predicted"/>
<feature type="domain" description="Alpha-2-macroglobulin" evidence="5">
    <location>
        <begin position="409"/>
        <end position="500"/>
    </location>
</feature>
<dbReference type="SMART" id="SM01361">
    <property type="entry name" value="A2M_recep"/>
    <property type="match status" value="1"/>
</dbReference>
<feature type="domain" description="Alpha-macroglobulin receptor-binding" evidence="6">
    <location>
        <begin position="1095"/>
        <end position="1185"/>
    </location>
</feature>
<dbReference type="PANTHER" id="PTHR11412">
    <property type="entry name" value="MACROGLOBULIN / COMPLEMENT"/>
    <property type="match status" value="1"/>
</dbReference>
<keyword evidence="1" id="KW-0732">Signal</keyword>
<evidence type="ECO:0000259" key="6">
    <source>
        <dbReference type="SMART" id="SM01361"/>
    </source>
</evidence>
<dbReference type="SUPFAM" id="SSF49410">
    <property type="entry name" value="Alpha-macroglobulin receptor domain"/>
    <property type="match status" value="1"/>
</dbReference>
<dbReference type="Proteomes" id="UP000030742">
    <property type="component" value="Unassembled WGS sequence"/>
</dbReference>
<feature type="compositionally biased region" description="Basic and acidic residues" evidence="3">
    <location>
        <begin position="1325"/>
        <end position="1335"/>
    </location>
</feature>
<sequence>MRIVGPVREVIIRPAKRAYRPEETGVLAYTLPLSPYALTGRWTITVEVEQSQFFCTYEVAPGIGIGQPDISVAEEHYVELKFGTEMRRRYKPGLPFSGKVEAMSTEKSVRVRVKVYDNTTSIYSQDIEISNGEGTFLVPAIMADSDVIHLQAELVSVESKEIESHYVLAREPIRKWNSSSDCYLLIEGVEHTLQPEEEAYVTILSTCPCERDVHYVITTDGRITDWAPRGHEQIVPLDRPSMEPGPTCKLHFSFPVQSVMAPVSQLLVYYVTPQGEPISDVISFGVKLFDKRVSVHIENREWWLPYQSVDLEVIAEPSSLVCLLGGRSEATSDLRFDPRVSEEPTPSPITEEVDFLEAGVSYFQRECSRRGDSGMSAISYRQRGSGAGPSGQKRRPPESLVGGSPYDHLWMWTCFNYSSNSSSTELSINTPKDAGKWSIWALTVSRAGLRFSAPVKLEVFRPLTVDFHLPPSLKVREILEVDIKIEHLMFSTRDNYNYQWMQAPKRRESMIVEVKVSRSKSLGPIHIALAECKTQPDKVYTITIGDADNTLSHIGRGNRHLGVQLASSETPDILGEDTWKLYWISWSNNVISFGAGSSPSNKTLLKWKMDKKVKVVEIGFASAWGALAGFRVWSFDEKDGTSEILDLDRIKDAVTDSQRGDLTFVGGLAIPRTSKTDGGGLVGALASLTPLLTVGHMKVTKPNDHLRLDVVRVLPETIQTILSFKKQDDSFSEHPMLGSHRVTVSVLEALSKIQLYFNIDPDLIQAVKRWVQLRQEDDGRFTPLDGDVKVIDTNSSKGAVRRNLSAEVFHFENIVEITAETVIALYEIGIETDADSDTLQKAKIFLENSLPNVESPETIAAVAFALVLVRSATAAWAVEKLRNASTTEDGEFGWPNFTPKRDAADWLYESESQNAFGPIPCVATVEQYRASLYALSTFCLIGDLKSAQSVATFLINRSEILDNHYELRYPAVTAFSEYNSMANDQHRELIIALATSGMEFSDTLHFNNQDSFYKVDLPSLPTKVLLYATGAGCATIQGRAFYSTYVVKDKTSLLEIRSGIVEEILPDRSSIEEIEGKLPAIKIETCFKWKGDHPSPVLRLEVTLFSGFEVSPNPPQLLNAPQKMAEMQHGSRGNKLWFIFANISTPCPVCVQYNARSTFVISAIRPAYAKVYPVSREDLAADVFFHAKGASALLNSVRSEDMNIWFGAHSGMYERFEVPAACEKKEVATAARNIPGEIQINSKEVKLVSLMAYTINAERQVQTGKASTTHIKFDPKISQQISKEKPKLAENISAATKLPKVTSPTPAAEPRTHQTITVSTTKSSKVKDKMPEKKPNRPNVILHVNTEQIHEIPPKLVKAKVESDNNDIEDHADSQYVLLNKDSLWDMLKEAVSDDVKRKELTNILREKEK</sequence>
<protein>
    <recommendedName>
        <fullName evidence="9">Alpha-2-macroglobulin domain-containing protein</fullName>
    </recommendedName>
</protein>
<dbReference type="Pfam" id="PF07703">
    <property type="entry name" value="A2M_BRD"/>
    <property type="match status" value="1"/>
</dbReference>